<organism evidence="2 3">
    <name type="scientific">Zooshikella harenae</name>
    <dbReference type="NCBI Taxonomy" id="2827238"/>
    <lineage>
        <taxon>Bacteria</taxon>
        <taxon>Pseudomonadati</taxon>
        <taxon>Pseudomonadota</taxon>
        <taxon>Gammaproteobacteria</taxon>
        <taxon>Oceanospirillales</taxon>
        <taxon>Zooshikellaceae</taxon>
        <taxon>Zooshikella</taxon>
    </lineage>
</organism>
<comment type="caution">
    <text evidence="2">The sequence shown here is derived from an EMBL/GenBank/DDBJ whole genome shotgun (WGS) entry which is preliminary data.</text>
</comment>
<sequence>MKVRSLFFISILFFIQSSHADSLRCGQYSVKGGESTIEVLNMCGEPLLKESLGTVAEEHDLNGTGTRIRVNEEVVTRWTYGKKGELYKYVTFHNGQVRSIQTGGRRKIN</sequence>
<keyword evidence="3" id="KW-1185">Reference proteome</keyword>
<dbReference type="Proteomes" id="UP000690515">
    <property type="component" value="Unassembled WGS sequence"/>
</dbReference>
<gene>
    <name evidence="2" type="ORF">KCG35_20830</name>
</gene>
<dbReference type="InterPro" id="IPR021268">
    <property type="entry name" value="DUF2845"/>
</dbReference>
<dbReference type="EMBL" id="JAGSOY010000084">
    <property type="protein sequence ID" value="MBU2713509.1"/>
    <property type="molecule type" value="Genomic_DNA"/>
</dbReference>
<dbReference type="Pfam" id="PF11006">
    <property type="entry name" value="DUF2845"/>
    <property type="match status" value="1"/>
</dbReference>
<protein>
    <submittedName>
        <fullName evidence="2">DUF2845 domain-containing protein</fullName>
    </submittedName>
</protein>
<name>A0ABS5ZHG5_9GAMM</name>
<dbReference type="RefSeq" id="WP_215821795.1">
    <property type="nucleotide sequence ID" value="NZ_JAGSOY010000084.1"/>
</dbReference>
<feature type="signal peptide" evidence="1">
    <location>
        <begin position="1"/>
        <end position="20"/>
    </location>
</feature>
<evidence type="ECO:0000313" key="2">
    <source>
        <dbReference type="EMBL" id="MBU2713509.1"/>
    </source>
</evidence>
<reference evidence="2 3" key="1">
    <citation type="submission" date="2021-04" db="EMBL/GenBank/DDBJ databases">
        <authorList>
            <person name="Pira H."/>
            <person name="Risdian C."/>
            <person name="Wink J."/>
        </authorList>
    </citation>
    <scope>NUCLEOTIDE SEQUENCE [LARGE SCALE GENOMIC DNA]</scope>
    <source>
        <strain evidence="2 3">WH53</strain>
    </source>
</reference>
<accession>A0ABS5ZHG5</accession>
<proteinExistence type="predicted"/>
<keyword evidence="1" id="KW-0732">Signal</keyword>
<evidence type="ECO:0000256" key="1">
    <source>
        <dbReference type="SAM" id="SignalP"/>
    </source>
</evidence>
<evidence type="ECO:0000313" key="3">
    <source>
        <dbReference type="Proteomes" id="UP000690515"/>
    </source>
</evidence>
<feature type="chain" id="PRO_5046268148" evidence="1">
    <location>
        <begin position="21"/>
        <end position="109"/>
    </location>
</feature>